<protein>
    <submittedName>
        <fullName evidence="2">Uncharacterized protein</fullName>
    </submittedName>
</protein>
<feature type="region of interest" description="Disordered" evidence="1">
    <location>
        <begin position="125"/>
        <end position="148"/>
    </location>
</feature>
<organism evidence="2 3">
    <name type="scientific">Comamonas kerstersii</name>
    <dbReference type="NCBI Taxonomy" id="225992"/>
    <lineage>
        <taxon>Bacteria</taxon>
        <taxon>Pseudomonadati</taxon>
        <taxon>Pseudomonadota</taxon>
        <taxon>Betaproteobacteria</taxon>
        <taxon>Burkholderiales</taxon>
        <taxon>Comamonadaceae</taxon>
        <taxon>Comamonas</taxon>
    </lineage>
</organism>
<evidence type="ECO:0000313" key="3">
    <source>
        <dbReference type="Proteomes" id="UP000053300"/>
    </source>
</evidence>
<sequence>MVLACGLASATAKQAVCELFAVVGEDGVNPKCCSFADGGQEGFGGRCRLVLLDINEHPACGPINGNKDIAALVLILHLGQVLHIYMHIARLIRLEGFVLALRLGLYGQSGVASSAQQAIQRRTAHGRLNERSHHRQQVIQRSHSWLRR</sequence>
<keyword evidence="3" id="KW-1185">Reference proteome</keyword>
<evidence type="ECO:0000313" key="2">
    <source>
        <dbReference type="EMBL" id="KUF39923.1"/>
    </source>
</evidence>
<proteinExistence type="predicted"/>
<dbReference type="EMBL" id="LPXH01000034">
    <property type="protein sequence ID" value="KUF39923.1"/>
    <property type="molecule type" value="Genomic_DNA"/>
</dbReference>
<comment type="caution">
    <text evidence="2">The sequence shown here is derived from an EMBL/GenBank/DDBJ whole genome shotgun (WGS) entry which is preliminary data.</text>
</comment>
<feature type="compositionally biased region" description="Polar residues" evidence="1">
    <location>
        <begin position="137"/>
        <end position="148"/>
    </location>
</feature>
<dbReference type="Proteomes" id="UP000053300">
    <property type="component" value="Unassembled WGS sequence"/>
</dbReference>
<name>A0A0W7YY11_9BURK</name>
<gene>
    <name evidence="2" type="ORF">AS359_13940</name>
</gene>
<accession>A0A0W7YY11</accession>
<dbReference type="AlphaFoldDB" id="A0A0W7YY11"/>
<evidence type="ECO:0000256" key="1">
    <source>
        <dbReference type="SAM" id="MobiDB-lite"/>
    </source>
</evidence>
<reference evidence="2 3" key="1">
    <citation type="submission" date="2015-12" db="EMBL/GenBank/DDBJ databases">
        <title>Complete genome sequence of a multi-drug resistant strain Acidovorax sp. 12322-1.</title>
        <authorList>
            <person name="Ming D."/>
            <person name="Wang M."/>
            <person name="Hu S."/>
            <person name="Zhou Y."/>
            <person name="Jiang T."/>
        </authorList>
    </citation>
    <scope>NUCLEOTIDE SEQUENCE [LARGE SCALE GENOMIC DNA]</scope>
    <source>
        <strain evidence="2 3">12322-1</strain>
    </source>
</reference>